<reference evidence="2" key="1">
    <citation type="submission" date="2016-10" db="EMBL/GenBank/DDBJ databases">
        <authorList>
            <person name="Varghese N."/>
            <person name="Submissions S."/>
        </authorList>
    </citation>
    <scope>NUCLEOTIDE SEQUENCE [LARGE SCALE GENOMIC DNA]</scope>
    <source>
        <strain evidence="2">DSM 44498</strain>
    </source>
</reference>
<dbReference type="EMBL" id="FNSV01000005">
    <property type="protein sequence ID" value="SEB91776.1"/>
    <property type="molecule type" value="Genomic_DNA"/>
</dbReference>
<dbReference type="AlphaFoldDB" id="A0A1H4N8W5"/>
<proteinExistence type="predicted"/>
<gene>
    <name evidence="1" type="ORF">SAMN04490239_2177</name>
</gene>
<dbReference type="Proteomes" id="UP000183561">
    <property type="component" value="Unassembled WGS sequence"/>
</dbReference>
<organism evidence="1 2">
    <name type="scientific">Rhodococcus koreensis</name>
    <dbReference type="NCBI Taxonomy" id="99653"/>
    <lineage>
        <taxon>Bacteria</taxon>
        <taxon>Bacillati</taxon>
        <taxon>Actinomycetota</taxon>
        <taxon>Actinomycetes</taxon>
        <taxon>Mycobacteriales</taxon>
        <taxon>Nocardiaceae</taxon>
        <taxon>Rhodococcus</taxon>
    </lineage>
</organism>
<evidence type="ECO:0000313" key="1">
    <source>
        <dbReference type="EMBL" id="SEB91776.1"/>
    </source>
</evidence>
<keyword evidence="2" id="KW-1185">Reference proteome</keyword>
<evidence type="ECO:0000313" key="2">
    <source>
        <dbReference type="Proteomes" id="UP000183561"/>
    </source>
</evidence>
<name>A0A1H4N8W5_9NOCA</name>
<accession>A0A1H4N8W5</accession>
<sequence length="58" mass="6261">MVNTRFGDGTTATVRLPVARRGETTAAVVRQPAPAADQRISLSAGDQLLAITRRRVDR</sequence>
<protein>
    <submittedName>
        <fullName evidence="1">Uncharacterized protein</fullName>
    </submittedName>
</protein>
<dbReference type="RefSeq" id="WP_206015341.1">
    <property type="nucleotide sequence ID" value="NZ_CP070609.1"/>
</dbReference>